<comment type="caution">
    <text evidence="1">The sequence shown here is derived from an EMBL/GenBank/DDBJ whole genome shotgun (WGS) entry which is preliminary data.</text>
</comment>
<dbReference type="PANTHER" id="PTHR43394:SF1">
    <property type="entry name" value="ATP-BINDING CASSETTE SUB-FAMILY B MEMBER 10, MITOCHONDRIAL"/>
    <property type="match status" value="1"/>
</dbReference>
<feature type="non-terminal residue" evidence="1">
    <location>
        <position position="1"/>
    </location>
</feature>
<evidence type="ECO:0000313" key="1">
    <source>
        <dbReference type="EMBL" id="CAF4267954.1"/>
    </source>
</evidence>
<dbReference type="PANTHER" id="PTHR43394">
    <property type="entry name" value="ATP-DEPENDENT PERMEASE MDL1, MITOCHONDRIAL"/>
    <property type="match status" value="1"/>
</dbReference>
<dbReference type="InterPro" id="IPR039421">
    <property type="entry name" value="Type_1_exporter"/>
</dbReference>
<organism evidence="1 2">
    <name type="scientific">Adineta steineri</name>
    <dbReference type="NCBI Taxonomy" id="433720"/>
    <lineage>
        <taxon>Eukaryota</taxon>
        <taxon>Metazoa</taxon>
        <taxon>Spiralia</taxon>
        <taxon>Gnathifera</taxon>
        <taxon>Rotifera</taxon>
        <taxon>Eurotatoria</taxon>
        <taxon>Bdelloidea</taxon>
        <taxon>Adinetida</taxon>
        <taxon>Adinetidae</taxon>
        <taxon>Adineta</taxon>
    </lineage>
</organism>
<proteinExistence type="predicted"/>
<dbReference type="Gene3D" id="3.40.50.300">
    <property type="entry name" value="P-loop containing nucleotide triphosphate hydrolases"/>
    <property type="match status" value="1"/>
</dbReference>
<dbReference type="Proteomes" id="UP000663868">
    <property type="component" value="Unassembled WGS sequence"/>
</dbReference>
<dbReference type="GO" id="GO:0015421">
    <property type="term" value="F:ABC-type oligopeptide transporter activity"/>
    <property type="evidence" value="ECO:0007669"/>
    <property type="project" value="TreeGrafter"/>
</dbReference>
<evidence type="ECO:0000313" key="2">
    <source>
        <dbReference type="Proteomes" id="UP000663868"/>
    </source>
</evidence>
<dbReference type="AlphaFoldDB" id="A0A820FVE6"/>
<accession>A0A820FVE6</accession>
<dbReference type="SUPFAM" id="SSF52540">
    <property type="entry name" value="P-loop containing nucleoside triphosphate hydrolases"/>
    <property type="match status" value="1"/>
</dbReference>
<gene>
    <name evidence="1" type="ORF">KXQ929_LOCUS43719</name>
</gene>
<dbReference type="EMBL" id="CAJOBB010011881">
    <property type="protein sequence ID" value="CAF4267954.1"/>
    <property type="molecule type" value="Genomic_DNA"/>
</dbReference>
<sequence length="81" mass="8948">VIAPAFIRSPKILLLQEASSTLDKGRSDRTCLTTAHRLSTIQNSQKIVVVDRGKMKEQGTHGELLKINGSYTKLVLTQQKS</sequence>
<dbReference type="InterPro" id="IPR027417">
    <property type="entry name" value="P-loop_NTPase"/>
</dbReference>
<name>A0A820FVE6_9BILA</name>
<protein>
    <submittedName>
        <fullName evidence="1">Uncharacterized protein</fullName>
    </submittedName>
</protein>
<reference evidence="1" key="1">
    <citation type="submission" date="2021-02" db="EMBL/GenBank/DDBJ databases">
        <authorList>
            <person name="Nowell W R."/>
        </authorList>
    </citation>
    <scope>NUCLEOTIDE SEQUENCE</scope>
</reference>